<organism evidence="2">
    <name type="scientific">Xenorhabdus szentirmaii</name>
    <dbReference type="NCBI Taxonomy" id="290112"/>
    <lineage>
        <taxon>Bacteria</taxon>
        <taxon>Pseudomonadati</taxon>
        <taxon>Pseudomonadota</taxon>
        <taxon>Gammaproteobacteria</taxon>
        <taxon>Enterobacterales</taxon>
        <taxon>Morganellaceae</taxon>
        <taxon>Xenorhabdus</taxon>
    </lineage>
</organism>
<evidence type="ECO:0000313" key="2">
    <source>
        <dbReference type="EMBL" id="MBD2801901.1"/>
    </source>
</evidence>
<evidence type="ECO:0000259" key="1">
    <source>
        <dbReference type="Pfam" id="PF08906"/>
    </source>
</evidence>
<protein>
    <submittedName>
        <fullName evidence="2">DUF1851 domain-containing protein</fullName>
    </submittedName>
</protein>
<accession>A0AAW3YX29</accession>
<dbReference type="Proteomes" id="UP001193920">
    <property type="component" value="Unassembled WGS sequence"/>
</dbReference>
<reference evidence="2" key="2">
    <citation type="journal article" date="2024" name="Toxins">
        <title>Genome Sequence Analysis of Native Xenorhabdus Strains Isolated from Entomopathogenic Nematodes in Argentina.</title>
        <authorList>
            <person name="Palma L."/>
            <person name="Frizzo L."/>
            <person name="Kaiser S."/>
            <person name="Berry C."/>
            <person name="Caballero P."/>
            <person name="Bode H.B."/>
            <person name="Del Valle E.E."/>
        </authorList>
    </citation>
    <scope>NUCLEOTIDE SEQUENCE</scope>
    <source>
        <strain evidence="2">M</strain>
    </source>
</reference>
<dbReference type="Pfam" id="PF08906">
    <property type="entry name" value="T6SS_Tdi1_C"/>
    <property type="match status" value="1"/>
</dbReference>
<reference evidence="2" key="1">
    <citation type="submission" date="2020-09" db="EMBL/GenBank/DDBJ databases">
        <authorList>
            <person name="Palma L."/>
            <person name="Caballero P."/>
            <person name="Berry C."/>
            <person name="Del Valle E."/>
        </authorList>
    </citation>
    <scope>NUCLEOTIDE SEQUENCE</scope>
    <source>
        <strain evidence="2">M</strain>
    </source>
</reference>
<dbReference type="EMBL" id="JACXBF010000414">
    <property type="protein sequence ID" value="MBD2801901.1"/>
    <property type="molecule type" value="Genomic_DNA"/>
</dbReference>
<name>A0AAW3YX29_9GAMM</name>
<gene>
    <name evidence="2" type="ORF">ID854_16025</name>
</gene>
<proteinExistence type="predicted"/>
<sequence>MSFFSDDNDAYTDEVFNQAIEIHEPLEDNEIFCFEPAIYLRGEITLENIRKVDIYTHFNAQSQKGYYSFSPYCYYDDS</sequence>
<comment type="caution">
    <text evidence="2">The sequence shown here is derived from an EMBL/GenBank/DDBJ whole genome shotgun (WGS) entry which is preliminary data.</text>
</comment>
<dbReference type="InterPro" id="IPR015002">
    <property type="entry name" value="T6SS_Tdi1_C"/>
</dbReference>
<feature type="domain" description="T6SS immunity protein Tdi1 C-terminal" evidence="1">
    <location>
        <begin position="8"/>
        <end position="59"/>
    </location>
</feature>
<dbReference type="AlphaFoldDB" id="A0AAW3YX29"/>